<dbReference type="EMBL" id="UZAM01007104">
    <property type="protein sequence ID" value="VDO96702.1"/>
    <property type="molecule type" value="Genomic_DNA"/>
</dbReference>
<evidence type="ECO:0000256" key="5">
    <source>
        <dbReference type="HAMAP-Rule" id="MF_03004"/>
    </source>
</evidence>
<keyword evidence="2 5" id="KW-0396">Initiation factor</keyword>
<dbReference type="CDD" id="cd21378">
    <property type="entry name" value="eIF3E"/>
    <property type="match status" value="1"/>
</dbReference>
<evidence type="ECO:0000313" key="10">
    <source>
        <dbReference type="WBParaSite" id="SBAD_0000224901-mRNA-1"/>
    </source>
</evidence>
<dbReference type="SUPFAM" id="SSF46785">
    <property type="entry name" value="Winged helix' DNA-binding domain"/>
    <property type="match status" value="1"/>
</dbReference>
<evidence type="ECO:0000256" key="4">
    <source>
        <dbReference type="ARBA" id="ARBA00047068"/>
    </source>
</evidence>
<evidence type="ECO:0000313" key="9">
    <source>
        <dbReference type="Proteomes" id="UP000270296"/>
    </source>
</evidence>
<sequence>MSKYDLTWRLADFLDPHLIIPLFEFLADRKMYDIKEVLKVRSEFLCRTSMVDELIDTYVILKEPVPPELYERRKAVIESRTSMQDQIVEEMLCVDCYPSFFQFHPDMLDMLYRFAQLQYDCGDYAASSEYLYFYRLLVSQHHNNYLSALWGKVASTILQQHWDTAREDLLRLKAYIDNNPFETELELLHQRAWFIHWGLFVYFNSKKGIDEIVETFLNPNIQTLCPHILRYLTAAVIINKKKKQCLKELVRIIQVESYHYRDSVTEFVECLYVHYNFDGAQQKLRECEEVLANDFFLVACLNEFIESARLLIFEMYCRIHQCISIRNIAEKLNMTPEESEKWIVNLIRNARLDAKIDAKLGLVVMGTKAVSVYEQVMENTKLLSFRAQSLAFQIEKLQSEKQKSTIFPYQMRK</sequence>
<organism evidence="10">
    <name type="scientific">Soboliphyme baturini</name>
    <dbReference type="NCBI Taxonomy" id="241478"/>
    <lineage>
        <taxon>Eukaryota</taxon>
        <taxon>Metazoa</taxon>
        <taxon>Ecdysozoa</taxon>
        <taxon>Nematoda</taxon>
        <taxon>Enoplea</taxon>
        <taxon>Dorylaimia</taxon>
        <taxon>Dioctophymatida</taxon>
        <taxon>Dioctophymatoidea</taxon>
        <taxon>Soboliphymatidae</taxon>
        <taxon>Soboliphyme</taxon>
    </lineage>
</organism>
<accession>A0A183IEV2</accession>
<dbReference type="WBParaSite" id="SBAD_0000224901-mRNA-1">
    <property type="protein sequence ID" value="SBAD_0000224901-mRNA-1"/>
    <property type="gene ID" value="SBAD_0000224901"/>
</dbReference>
<evidence type="ECO:0000256" key="1">
    <source>
        <dbReference type="ARBA" id="ARBA00022490"/>
    </source>
</evidence>
<dbReference type="GO" id="GO:0071540">
    <property type="term" value="C:eukaryotic translation initiation factor 3 complex, eIF3e"/>
    <property type="evidence" value="ECO:0007669"/>
    <property type="project" value="UniProtKB-UniRule"/>
</dbReference>
<comment type="similarity">
    <text evidence="5 6">Belongs to the eIF-3 subunit E family.</text>
</comment>
<dbReference type="Pfam" id="PF09440">
    <property type="entry name" value="eIF3_N"/>
    <property type="match status" value="1"/>
</dbReference>
<dbReference type="GO" id="GO:0003743">
    <property type="term" value="F:translation initiation factor activity"/>
    <property type="evidence" value="ECO:0007669"/>
    <property type="project" value="UniProtKB-UniRule"/>
</dbReference>
<evidence type="ECO:0000259" key="7">
    <source>
        <dbReference type="PROSITE" id="PS50250"/>
    </source>
</evidence>
<comment type="function">
    <text evidence="5">Component of the eukaryotic translation initiation factor 3 (eIF-3) complex, which is involved in protein synthesis of a specialized repertoire of mRNAs and, together with other initiation factors, stimulates binding of mRNA and methionyl-tRNAi to the 40S ribosome. The eIF-3 complex specifically targets and initiates translation of a subset of mRNAs involved in cell proliferation.</text>
</comment>
<comment type="subunit">
    <text evidence="4">Component of the eukaryotic translation initiation factor 3 (eIF-3) complex. The eIF-3 complex interacts with pix. Interacts with mxt.</text>
</comment>
<dbReference type="PANTHER" id="PTHR10317">
    <property type="entry name" value="EUKARYOTIC TRANSLATION INITIATION FACTOR 3 SUBUNIT E"/>
    <property type="match status" value="1"/>
</dbReference>
<keyword evidence="9" id="KW-1185">Reference proteome</keyword>
<dbReference type="InterPro" id="IPR036390">
    <property type="entry name" value="WH_DNA-bd_sf"/>
</dbReference>
<dbReference type="InterPro" id="IPR016650">
    <property type="entry name" value="eIF3e"/>
</dbReference>
<keyword evidence="1 5" id="KW-0963">Cytoplasm</keyword>
<dbReference type="GO" id="GO:0001732">
    <property type="term" value="P:formation of cytoplasmic translation initiation complex"/>
    <property type="evidence" value="ECO:0007669"/>
    <property type="project" value="UniProtKB-UniRule"/>
</dbReference>
<reference evidence="8 9" key="2">
    <citation type="submission" date="2018-11" db="EMBL/GenBank/DDBJ databases">
        <authorList>
            <consortium name="Pathogen Informatics"/>
        </authorList>
    </citation>
    <scope>NUCLEOTIDE SEQUENCE [LARGE SCALE GENOMIC DNA]</scope>
</reference>
<dbReference type="InterPro" id="IPR000717">
    <property type="entry name" value="PCI_dom"/>
</dbReference>
<dbReference type="Proteomes" id="UP000270296">
    <property type="component" value="Unassembled WGS sequence"/>
</dbReference>
<protein>
    <recommendedName>
        <fullName evidence="5 6">Eukaryotic translation initiation factor 3 subunit E</fullName>
        <shortName evidence="5">eIF3e</shortName>
    </recommendedName>
    <alternativeName>
        <fullName evidence="5">Eukaryotic translation initiation factor 3 subunit 6</fullName>
    </alternativeName>
</protein>
<proteinExistence type="inferred from homology"/>
<dbReference type="SMART" id="SM01186">
    <property type="entry name" value="eIF3_N"/>
    <property type="match status" value="1"/>
</dbReference>
<dbReference type="GO" id="GO:0016282">
    <property type="term" value="C:eukaryotic 43S preinitiation complex"/>
    <property type="evidence" value="ECO:0007669"/>
    <property type="project" value="UniProtKB-UniRule"/>
</dbReference>
<gene>
    <name evidence="8" type="ORF">SBAD_LOCUS2146</name>
</gene>
<dbReference type="SMART" id="SM00088">
    <property type="entry name" value="PINT"/>
    <property type="match status" value="1"/>
</dbReference>
<evidence type="ECO:0000313" key="8">
    <source>
        <dbReference type="EMBL" id="VDO96702.1"/>
    </source>
</evidence>
<reference evidence="10" key="1">
    <citation type="submission" date="2016-06" db="UniProtKB">
        <authorList>
            <consortium name="WormBaseParasite"/>
        </authorList>
    </citation>
    <scope>IDENTIFICATION</scope>
</reference>
<dbReference type="OrthoDB" id="417252at2759"/>
<evidence type="ECO:0000256" key="6">
    <source>
        <dbReference type="PIRNR" id="PIRNR016255"/>
    </source>
</evidence>
<dbReference type="Pfam" id="PF01399">
    <property type="entry name" value="PCI"/>
    <property type="match status" value="1"/>
</dbReference>
<evidence type="ECO:0000256" key="2">
    <source>
        <dbReference type="ARBA" id="ARBA00022540"/>
    </source>
</evidence>
<evidence type="ECO:0000256" key="3">
    <source>
        <dbReference type="ARBA" id="ARBA00022917"/>
    </source>
</evidence>
<dbReference type="HAMAP" id="MF_03004">
    <property type="entry name" value="eIF3e"/>
    <property type="match status" value="1"/>
</dbReference>
<dbReference type="GO" id="GO:0033290">
    <property type="term" value="C:eukaryotic 48S preinitiation complex"/>
    <property type="evidence" value="ECO:0007669"/>
    <property type="project" value="UniProtKB-UniRule"/>
</dbReference>
<keyword evidence="3 5" id="KW-0648">Protein biosynthesis</keyword>
<comment type="subcellular location">
    <subcellularLocation>
        <location evidence="5 6">Cytoplasm</location>
    </subcellularLocation>
</comment>
<dbReference type="PROSITE" id="PS50250">
    <property type="entry name" value="PCI"/>
    <property type="match status" value="1"/>
</dbReference>
<feature type="domain" description="PCI" evidence="7">
    <location>
        <begin position="201"/>
        <end position="370"/>
    </location>
</feature>
<dbReference type="AlphaFoldDB" id="A0A183IEV2"/>
<dbReference type="InterPro" id="IPR019010">
    <property type="entry name" value="eIF3e_N"/>
</dbReference>
<dbReference type="PIRSF" id="PIRSF016255">
    <property type="entry name" value="eIF3e_su6"/>
    <property type="match status" value="1"/>
</dbReference>
<name>A0A183IEV2_9BILA</name>